<evidence type="ECO:0000259" key="1">
    <source>
        <dbReference type="SMART" id="SM00481"/>
    </source>
</evidence>
<dbReference type="Pfam" id="PF02811">
    <property type="entry name" value="PHP"/>
    <property type="match status" value="1"/>
</dbReference>
<dbReference type="InterPro" id="IPR004013">
    <property type="entry name" value="PHP_dom"/>
</dbReference>
<reference evidence="2" key="2">
    <citation type="submission" date="2021-04" db="EMBL/GenBank/DDBJ databases">
        <authorList>
            <person name="Gilroy R."/>
        </authorList>
    </citation>
    <scope>NUCLEOTIDE SEQUENCE</scope>
    <source>
        <strain evidence="2">ChiSjej5B23-15282</strain>
    </source>
</reference>
<dbReference type="GO" id="GO:0005829">
    <property type="term" value="C:cytosol"/>
    <property type="evidence" value="ECO:0007669"/>
    <property type="project" value="TreeGrafter"/>
</dbReference>
<comment type="caution">
    <text evidence="2">The sequence shown here is derived from an EMBL/GenBank/DDBJ whole genome shotgun (WGS) entry which is preliminary data.</text>
</comment>
<dbReference type="InterPro" id="IPR050243">
    <property type="entry name" value="PHP_phosphatase"/>
</dbReference>
<dbReference type="InterPro" id="IPR003141">
    <property type="entry name" value="Pol/His_phosphatase_N"/>
</dbReference>
<protein>
    <submittedName>
        <fullName evidence="2">Phosphatase</fullName>
    </submittedName>
</protein>
<evidence type="ECO:0000313" key="3">
    <source>
        <dbReference type="Proteomes" id="UP000824243"/>
    </source>
</evidence>
<organism evidence="2 3">
    <name type="scientific">Candidatus Mediterraneibacter caccavium</name>
    <dbReference type="NCBI Taxonomy" id="2838661"/>
    <lineage>
        <taxon>Bacteria</taxon>
        <taxon>Bacillati</taxon>
        <taxon>Bacillota</taxon>
        <taxon>Clostridia</taxon>
        <taxon>Lachnospirales</taxon>
        <taxon>Lachnospiraceae</taxon>
        <taxon>Mediterraneibacter</taxon>
    </lineage>
</organism>
<name>A0A9D1VW01_9FIRM</name>
<dbReference type="PANTHER" id="PTHR36928:SF1">
    <property type="entry name" value="PHOSPHATASE YCDX-RELATED"/>
    <property type="match status" value="1"/>
</dbReference>
<dbReference type="EMBL" id="DXFA01000059">
    <property type="protein sequence ID" value="HIX48020.1"/>
    <property type="molecule type" value="Genomic_DNA"/>
</dbReference>
<proteinExistence type="predicted"/>
<dbReference type="Proteomes" id="UP000824243">
    <property type="component" value="Unassembled WGS sequence"/>
</dbReference>
<evidence type="ECO:0000313" key="2">
    <source>
        <dbReference type="EMBL" id="HIX48020.1"/>
    </source>
</evidence>
<dbReference type="GO" id="GO:0008270">
    <property type="term" value="F:zinc ion binding"/>
    <property type="evidence" value="ECO:0007669"/>
    <property type="project" value="TreeGrafter"/>
</dbReference>
<reference evidence="2" key="1">
    <citation type="journal article" date="2021" name="PeerJ">
        <title>Extensive microbial diversity within the chicken gut microbiome revealed by metagenomics and culture.</title>
        <authorList>
            <person name="Gilroy R."/>
            <person name="Ravi A."/>
            <person name="Getino M."/>
            <person name="Pursley I."/>
            <person name="Horton D.L."/>
            <person name="Alikhan N.F."/>
            <person name="Baker D."/>
            <person name="Gharbi K."/>
            <person name="Hall N."/>
            <person name="Watson M."/>
            <person name="Adriaenssens E.M."/>
            <person name="Foster-Nyarko E."/>
            <person name="Jarju S."/>
            <person name="Secka A."/>
            <person name="Antonio M."/>
            <person name="Oren A."/>
            <person name="Chaudhuri R.R."/>
            <person name="La Ragione R."/>
            <person name="Hildebrand F."/>
            <person name="Pallen M.J."/>
        </authorList>
    </citation>
    <scope>NUCLEOTIDE SEQUENCE</scope>
    <source>
        <strain evidence="2">ChiSjej5B23-15282</strain>
    </source>
</reference>
<gene>
    <name evidence="2" type="ORF">H9981_03240</name>
</gene>
<feature type="domain" description="Polymerase/histidinol phosphatase N-terminal" evidence="1">
    <location>
        <begin position="29"/>
        <end position="104"/>
    </location>
</feature>
<dbReference type="Gene3D" id="3.20.20.140">
    <property type="entry name" value="Metal-dependent hydrolases"/>
    <property type="match status" value="1"/>
</dbReference>
<dbReference type="PANTHER" id="PTHR36928">
    <property type="entry name" value="PHOSPHATASE YCDX-RELATED"/>
    <property type="match status" value="1"/>
</dbReference>
<dbReference type="AlphaFoldDB" id="A0A9D1VW01"/>
<dbReference type="CDD" id="cd07437">
    <property type="entry name" value="PHP_HisPPase_Ycdx_like"/>
    <property type="match status" value="1"/>
</dbReference>
<dbReference type="InterPro" id="IPR016195">
    <property type="entry name" value="Pol/histidinol_Pase-like"/>
</dbReference>
<sequence length="262" mass="28684">MAIHSHTDIIFHGCHTAEVPSASSERYEFDIHTHTIASGHGSAATITDMAKAAAARNLKMLGISDHGPATLGGGRVSYFRNLAYAQKERLGVRILYGAEANIIDRKGHLDLDDSVLAHLDYVIASMHKPVIKPGTEEENTEAYINAIKNPCVAVIGHCDDTRFPVDYFRLFQAAMEHHVLLEINNSSLSPEGYRGDTKFNDLLILNLCCHFNYPVLFSSDSHGTGHVGDFTYAADAARLAGVPRSLILNYSAKAFLSFLEGR</sequence>
<dbReference type="GO" id="GO:0042578">
    <property type="term" value="F:phosphoric ester hydrolase activity"/>
    <property type="evidence" value="ECO:0007669"/>
    <property type="project" value="TreeGrafter"/>
</dbReference>
<dbReference type="SMART" id="SM00481">
    <property type="entry name" value="POLIIIAc"/>
    <property type="match status" value="1"/>
</dbReference>
<dbReference type="SUPFAM" id="SSF89550">
    <property type="entry name" value="PHP domain-like"/>
    <property type="match status" value="1"/>
</dbReference>
<accession>A0A9D1VW01</accession>